<dbReference type="SUPFAM" id="SSF53850">
    <property type="entry name" value="Periplasmic binding protein-like II"/>
    <property type="match status" value="1"/>
</dbReference>
<comment type="caution">
    <text evidence="7">The sequence shown here is derived from an EMBL/GenBank/DDBJ whole genome shotgun (WGS) entry which is preliminary data.</text>
</comment>
<dbReference type="Pfam" id="PF01547">
    <property type="entry name" value="SBP_bac_1"/>
    <property type="match status" value="1"/>
</dbReference>
<organism evidence="7 8">
    <name type="scientific">Paenibacillus foliorum</name>
    <dbReference type="NCBI Taxonomy" id="2654974"/>
    <lineage>
        <taxon>Bacteria</taxon>
        <taxon>Bacillati</taxon>
        <taxon>Bacillota</taxon>
        <taxon>Bacilli</taxon>
        <taxon>Bacillales</taxon>
        <taxon>Paenibacillaceae</taxon>
        <taxon>Paenibacillus</taxon>
    </lineage>
</organism>
<dbReference type="PANTHER" id="PTHR43649:SF33">
    <property type="entry name" value="POLYGALACTURONAN_RHAMNOGALACTURONAN-BINDING PROTEIN YTCQ"/>
    <property type="match status" value="1"/>
</dbReference>
<reference evidence="7" key="1">
    <citation type="submission" date="2019-10" db="EMBL/GenBank/DDBJ databases">
        <title>Description of Paenibacillus glebae sp. nov.</title>
        <authorList>
            <person name="Carlier A."/>
            <person name="Qi S."/>
        </authorList>
    </citation>
    <scope>NUCLEOTIDE SEQUENCE</scope>
    <source>
        <strain evidence="7">LMG 31456</strain>
    </source>
</reference>
<keyword evidence="2 6" id="KW-0732">Signal</keyword>
<dbReference type="Proteomes" id="UP000641588">
    <property type="component" value="Unassembled WGS sequence"/>
</dbReference>
<evidence type="ECO:0000313" key="8">
    <source>
        <dbReference type="Proteomes" id="UP000641588"/>
    </source>
</evidence>
<keyword evidence="8" id="KW-1185">Reference proteome</keyword>
<dbReference type="Gene3D" id="3.40.190.10">
    <property type="entry name" value="Periplasmic binding protein-like II"/>
    <property type="match status" value="1"/>
</dbReference>
<keyword evidence="1" id="KW-1003">Cell membrane</keyword>
<dbReference type="InterPro" id="IPR006059">
    <property type="entry name" value="SBP"/>
</dbReference>
<dbReference type="RefSeq" id="WP_171649866.1">
    <property type="nucleotide sequence ID" value="NZ_WHOD01000003.1"/>
</dbReference>
<sequence>MVHYKKSMAGIMSIALLGGMTLAGCSGASKTENPKAAEPAAQAKETDWKTVKADIRFVYPGTSEAEKELAEQFKTRMKEKYPNVNIEYMFLSWQDMEKKLAVMINSNDWPDITMTQDITNLAQLDGLEDLKPYLEKKGTALKKEDFLPGTLEYGKQGDKVYSIPSLANSFTLLVNEKMLNEAGMKLDELKTWADVEKAAQLMTKDGKFGFGYPLGVPRFAFRVPFTAAYSNDLILDDTSDASKKKYIETLEHFKKLEAYGPKAQLTWGYPEMWRAFSNGEVGIVAAGTYFSANVYSINPEIMKLARAIPYPQGPSGTKAKAPVSSVGVGMFKGSKNKEVVWRLIEEWSSNEFNSTQAATVNISALTKSNFDEIIKKAEKIYPKAIEGHKRVTQDFNQILATSGVPMATIPGQTEMEVIVQENMAKLLTGKSTTEEAYKSIKENIDKIKAKNK</sequence>
<dbReference type="AlphaFoldDB" id="A0A972K0H7"/>
<accession>A0A972K0H7</accession>
<feature type="signal peptide" evidence="6">
    <location>
        <begin position="1"/>
        <end position="23"/>
    </location>
</feature>
<proteinExistence type="predicted"/>
<dbReference type="InterPro" id="IPR050490">
    <property type="entry name" value="Bact_solute-bd_prot1"/>
</dbReference>
<evidence type="ECO:0000256" key="1">
    <source>
        <dbReference type="ARBA" id="ARBA00022475"/>
    </source>
</evidence>
<gene>
    <name evidence="7" type="ORF">GC093_00415</name>
</gene>
<dbReference type="PANTHER" id="PTHR43649">
    <property type="entry name" value="ARABINOSE-BINDING PROTEIN-RELATED"/>
    <property type="match status" value="1"/>
</dbReference>
<name>A0A972K0H7_9BACL</name>
<dbReference type="EMBL" id="WHOD01000003">
    <property type="protein sequence ID" value="NOU91702.1"/>
    <property type="molecule type" value="Genomic_DNA"/>
</dbReference>
<evidence type="ECO:0000313" key="7">
    <source>
        <dbReference type="EMBL" id="NOU91702.1"/>
    </source>
</evidence>
<evidence type="ECO:0000256" key="6">
    <source>
        <dbReference type="SAM" id="SignalP"/>
    </source>
</evidence>
<keyword evidence="4" id="KW-0564">Palmitate</keyword>
<evidence type="ECO:0000256" key="2">
    <source>
        <dbReference type="ARBA" id="ARBA00022729"/>
    </source>
</evidence>
<protein>
    <submittedName>
        <fullName evidence="7">Extracellular solute-binding protein</fullName>
    </submittedName>
</protein>
<evidence type="ECO:0000256" key="5">
    <source>
        <dbReference type="ARBA" id="ARBA00023288"/>
    </source>
</evidence>
<evidence type="ECO:0000256" key="4">
    <source>
        <dbReference type="ARBA" id="ARBA00023139"/>
    </source>
</evidence>
<keyword evidence="3" id="KW-0472">Membrane</keyword>
<dbReference type="PROSITE" id="PS51257">
    <property type="entry name" value="PROKAR_LIPOPROTEIN"/>
    <property type="match status" value="1"/>
</dbReference>
<feature type="chain" id="PRO_5039466623" evidence="6">
    <location>
        <begin position="24"/>
        <end position="452"/>
    </location>
</feature>
<keyword evidence="5" id="KW-0449">Lipoprotein</keyword>
<evidence type="ECO:0000256" key="3">
    <source>
        <dbReference type="ARBA" id="ARBA00023136"/>
    </source>
</evidence>